<evidence type="ECO:0000313" key="8">
    <source>
        <dbReference type="EMBL" id="KAL2098947.1"/>
    </source>
</evidence>
<dbReference type="AlphaFoldDB" id="A0ABD1KIE6"/>
<dbReference type="EMBL" id="JBHFQA010000005">
    <property type="protein sequence ID" value="KAL2098947.1"/>
    <property type="molecule type" value="Genomic_DNA"/>
</dbReference>
<evidence type="ECO:0000256" key="3">
    <source>
        <dbReference type="ARBA" id="ARBA00022737"/>
    </source>
</evidence>
<reference evidence="8 9" key="1">
    <citation type="submission" date="2024-09" db="EMBL/GenBank/DDBJ databases">
        <title>A chromosome-level genome assembly of Gray's grenadier anchovy, Coilia grayii.</title>
        <authorList>
            <person name="Fu Z."/>
        </authorList>
    </citation>
    <scope>NUCLEOTIDE SEQUENCE [LARGE SCALE GENOMIC DNA]</scope>
    <source>
        <strain evidence="8">G4</strain>
        <tissue evidence="8">Muscle</tissue>
    </source>
</reference>
<keyword evidence="2 6" id="KW-0732">Signal</keyword>
<dbReference type="Gene3D" id="2.60.40.10">
    <property type="entry name" value="Immunoglobulins"/>
    <property type="match status" value="1"/>
</dbReference>
<dbReference type="SMART" id="SM00409">
    <property type="entry name" value="IG"/>
    <property type="match status" value="1"/>
</dbReference>
<dbReference type="Pfam" id="PF13927">
    <property type="entry name" value="Ig_3"/>
    <property type="match status" value="1"/>
</dbReference>
<dbReference type="InterPro" id="IPR003599">
    <property type="entry name" value="Ig_sub"/>
</dbReference>
<feature type="region of interest" description="Disordered" evidence="5">
    <location>
        <begin position="382"/>
        <end position="431"/>
    </location>
</feature>
<name>A0ABD1KIE6_9TELE</name>
<dbReference type="Pfam" id="PF13855">
    <property type="entry name" value="LRR_8"/>
    <property type="match status" value="2"/>
</dbReference>
<accession>A0ABD1KIE6</accession>
<feature type="compositionally biased region" description="Basic and acidic residues" evidence="5">
    <location>
        <begin position="410"/>
        <end position="421"/>
    </location>
</feature>
<keyword evidence="9" id="KW-1185">Reference proteome</keyword>
<keyword evidence="1" id="KW-0433">Leucine-rich repeat</keyword>
<evidence type="ECO:0000256" key="1">
    <source>
        <dbReference type="ARBA" id="ARBA00022614"/>
    </source>
</evidence>
<comment type="caution">
    <text evidence="8">The sequence shown here is derived from an EMBL/GenBank/DDBJ whole genome shotgun (WGS) entry which is preliminary data.</text>
</comment>
<evidence type="ECO:0000259" key="7">
    <source>
        <dbReference type="PROSITE" id="PS50835"/>
    </source>
</evidence>
<feature type="compositionally biased region" description="Polar residues" evidence="5">
    <location>
        <begin position="396"/>
        <end position="409"/>
    </location>
</feature>
<evidence type="ECO:0000256" key="4">
    <source>
        <dbReference type="ARBA" id="ARBA00023157"/>
    </source>
</evidence>
<organism evidence="8 9">
    <name type="scientific">Coilia grayii</name>
    <name type="common">Gray's grenadier anchovy</name>
    <dbReference type="NCBI Taxonomy" id="363190"/>
    <lineage>
        <taxon>Eukaryota</taxon>
        <taxon>Metazoa</taxon>
        <taxon>Chordata</taxon>
        <taxon>Craniata</taxon>
        <taxon>Vertebrata</taxon>
        <taxon>Euteleostomi</taxon>
        <taxon>Actinopterygii</taxon>
        <taxon>Neopterygii</taxon>
        <taxon>Teleostei</taxon>
        <taxon>Clupei</taxon>
        <taxon>Clupeiformes</taxon>
        <taxon>Clupeoidei</taxon>
        <taxon>Engraulidae</taxon>
        <taxon>Coilinae</taxon>
        <taxon>Coilia</taxon>
    </lineage>
</organism>
<feature type="domain" description="Ig-like" evidence="7">
    <location>
        <begin position="255"/>
        <end position="364"/>
    </location>
</feature>
<sequence length="431" mass="47444">MGSRGLHLSFLFLSLSSTLLLCSACPMLCSCMYQGGGNVTGLRLVACKDPAIVMIPMDLPLDTVKLRLQRTSVVRVPKASFSSLGQLMYLWLTYNSITTLHPRSFANLSALHELRLDGNLLSMFPWDALRDTPSLRTLVLHNNRLTRVPVQAARFLGNVTYLDLSSNRLNTLPNEMIAALSFYPPFNPAEPQRRVVLGLQDNMWVCDCRLALLLELSRGTVSNLVLLDQYLVCSGPKDLSGVPFQGVDLPHCVKPSVLTSTTKIVTPLGSNVIMRCEATGFPTPVLIWIKSAGPDINSTACCGDINTTALKEKLPRRLPSFLQSSPQVGIRWSVISLSGVSYRDAGEYRCRAHNMAGSSEASISLEVVGVIAKKLALKKLNNSSPPYIPPPNRPSVSNSFPRGYTNTSKTGRDQVRRDKTKWNKMRAQQIN</sequence>
<dbReference type="InterPro" id="IPR050467">
    <property type="entry name" value="LRFN"/>
</dbReference>
<dbReference type="InterPro" id="IPR007110">
    <property type="entry name" value="Ig-like_dom"/>
</dbReference>
<dbReference type="InterPro" id="IPR003591">
    <property type="entry name" value="Leu-rich_rpt_typical-subtyp"/>
</dbReference>
<gene>
    <name evidence="8" type="ORF">ACEWY4_005427</name>
</gene>
<dbReference type="PANTHER" id="PTHR45842">
    <property type="entry name" value="SYNAPTIC ADHESION-LIKE MOLECULE SALM"/>
    <property type="match status" value="1"/>
</dbReference>
<proteinExistence type="predicted"/>
<dbReference type="SMART" id="SM00408">
    <property type="entry name" value="IGc2"/>
    <property type="match status" value="1"/>
</dbReference>
<keyword evidence="3" id="KW-0677">Repeat</keyword>
<keyword evidence="4" id="KW-1015">Disulfide bond</keyword>
<evidence type="ECO:0000256" key="5">
    <source>
        <dbReference type="SAM" id="MobiDB-lite"/>
    </source>
</evidence>
<dbReference type="SUPFAM" id="SSF48726">
    <property type="entry name" value="Immunoglobulin"/>
    <property type="match status" value="1"/>
</dbReference>
<dbReference type="PROSITE" id="PS50835">
    <property type="entry name" value="IG_LIKE"/>
    <property type="match status" value="1"/>
</dbReference>
<dbReference type="InterPro" id="IPR036179">
    <property type="entry name" value="Ig-like_dom_sf"/>
</dbReference>
<dbReference type="InterPro" id="IPR003598">
    <property type="entry name" value="Ig_sub2"/>
</dbReference>
<feature type="signal peptide" evidence="6">
    <location>
        <begin position="1"/>
        <end position="24"/>
    </location>
</feature>
<dbReference type="SUPFAM" id="SSF52058">
    <property type="entry name" value="L domain-like"/>
    <property type="match status" value="1"/>
</dbReference>
<evidence type="ECO:0000256" key="6">
    <source>
        <dbReference type="SAM" id="SignalP"/>
    </source>
</evidence>
<dbReference type="PROSITE" id="PS51257">
    <property type="entry name" value="PROKAR_LIPOPROTEIN"/>
    <property type="match status" value="1"/>
</dbReference>
<dbReference type="InterPro" id="IPR001611">
    <property type="entry name" value="Leu-rich_rpt"/>
</dbReference>
<evidence type="ECO:0000256" key="2">
    <source>
        <dbReference type="ARBA" id="ARBA00022729"/>
    </source>
</evidence>
<evidence type="ECO:0000313" key="9">
    <source>
        <dbReference type="Proteomes" id="UP001591681"/>
    </source>
</evidence>
<dbReference type="SMART" id="SM00369">
    <property type="entry name" value="LRR_TYP"/>
    <property type="match status" value="4"/>
</dbReference>
<dbReference type="PANTHER" id="PTHR45842:SF8">
    <property type="entry name" value="LEUCINE-RICH REPEAT, IMMUNOGLOBULIN-LIKE DOMAIN AND TRANSMEMBRANE DOMAIN-CONTAINING PROTEIN 3"/>
    <property type="match status" value="1"/>
</dbReference>
<feature type="chain" id="PRO_5044893785" description="Ig-like domain-containing protein" evidence="6">
    <location>
        <begin position="25"/>
        <end position="431"/>
    </location>
</feature>
<dbReference type="Gene3D" id="3.80.10.10">
    <property type="entry name" value="Ribonuclease Inhibitor"/>
    <property type="match status" value="1"/>
</dbReference>
<dbReference type="Proteomes" id="UP001591681">
    <property type="component" value="Unassembled WGS sequence"/>
</dbReference>
<dbReference type="InterPro" id="IPR013783">
    <property type="entry name" value="Ig-like_fold"/>
</dbReference>
<dbReference type="InterPro" id="IPR032675">
    <property type="entry name" value="LRR_dom_sf"/>
</dbReference>
<protein>
    <recommendedName>
        <fullName evidence="7">Ig-like domain-containing protein</fullName>
    </recommendedName>
</protein>